<feature type="region of interest" description="Disordered" evidence="5">
    <location>
        <begin position="1"/>
        <end position="28"/>
    </location>
</feature>
<accession>A0A1G8F5T9</accession>
<evidence type="ECO:0000256" key="2">
    <source>
        <dbReference type="ARBA" id="ARBA00023125"/>
    </source>
</evidence>
<dbReference type="InterPro" id="IPR050109">
    <property type="entry name" value="HTH-type_TetR-like_transc_reg"/>
</dbReference>
<dbReference type="PRINTS" id="PR00455">
    <property type="entry name" value="HTHTETR"/>
</dbReference>
<gene>
    <name evidence="7" type="ORF">SAMN05444695_103178</name>
</gene>
<dbReference type="AlphaFoldDB" id="A0A1G8F5T9"/>
<dbReference type="Pfam" id="PF00440">
    <property type="entry name" value="TetR_N"/>
    <property type="match status" value="1"/>
</dbReference>
<proteinExistence type="predicted"/>
<dbReference type="Proteomes" id="UP000183263">
    <property type="component" value="Unassembled WGS sequence"/>
</dbReference>
<evidence type="ECO:0000256" key="1">
    <source>
        <dbReference type="ARBA" id="ARBA00023015"/>
    </source>
</evidence>
<dbReference type="RefSeq" id="WP_072736479.1">
    <property type="nucleotide sequence ID" value="NZ_CP048813.1"/>
</dbReference>
<sequence>MTTSTPGDPDIAAPGAGSSGLRERKKRRTREEIATAAFELVAEFGAEATTVEMIAERAGISPRTFFNYFDGKDDAVIAVVADRFAGVARILEELPASGSAILDVHDALVAFIDRESASAAGEPGGFAARDQQMRVVFEKNPHLIVAVNSAVARTSEAAVSVLAARHPDDPDPPKAAAAALALGFSLLRLVFQDLAEGDADAHLGDRFRAYYDALARHRLP</sequence>
<evidence type="ECO:0000259" key="6">
    <source>
        <dbReference type="PROSITE" id="PS50977"/>
    </source>
</evidence>
<evidence type="ECO:0000313" key="8">
    <source>
        <dbReference type="Proteomes" id="UP000183263"/>
    </source>
</evidence>
<dbReference type="Gene3D" id="1.10.357.10">
    <property type="entry name" value="Tetracycline Repressor, domain 2"/>
    <property type="match status" value="1"/>
</dbReference>
<evidence type="ECO:0000313" key="7">
    <source>
        <dbReference type="EMBL" id="SDH77369.1"/>
    </source>
</evidence>
<feature type="domain" description="HTH tetR-type" evidence="6">
    <location>
        <begin position="27"/>
        <end position="87"/>
    </location>
</feature>
<dbReference type="SUPFAM" id="SSF46689">
    <property type="entry name" value="Homeodomain-like"/>
    <property type="match status" value="1"/>
</dbReference>
<feature type="DNA-binding region" description="H-T-H motif" evidence="4">
    <location>
        <begin position="50"/>
        <end position="69"/>
    </location>
</feature>
<keyword evidence="1" id="KW-0805">Transcription regulation</keyword>
<protein>
    <submittedName>
        <fullName evidence="7">DNA-binding transcriptional regulator, AcrR family</fullName>
    </submittedName>
</protein>
<dbReference type="GO" id="GO:0000976">
    <property type="term" value="F:transcription cis-regulatory region binding"/>
    <property type="evidence" value="ECO:0007669"/>
    <property type="project" value="TreeGrafter"/>
</dbReference>
<dbReference type="PANTHER" id="PTHR30055">
    <property type="entry name" value="HTH-TYPE TRANSCRIPTIONAL REGULATOR RUTR"/>
    <property type="match status" value="1"/>
</dbReference>
<evidence type="ECO:0000256" key="3">
    <source>
        <dbReference type="ARBA" id="ARBA00023163"/>
    </source>
</evidence>
<name>A0A1G8F5T9_9NOCA</name>
<evidence type="ECO:0000256" key="4">
    <source>
        <dbReference type="PROSITE-ProRule" id="PRU00335"/>
    </source>
</evidence>
<keyword evidence="8" id="KW-1185">Reference proteome</keyword>
<organism evidence="7 8">
    <name type="scientific">Rhodococcus triatomae</name>
    <dbReference type="NCBI Taxonomy" id="300028"/>
    <lineage>
        <taxon>Bacteria</taxon>
        <taxon>Bacillati</taxon>
        <taxon>Actinomycetota</taxon>
        <taxon>Actinomycetes</taxon>
        <taxon>Mycobacteriales</taxon>
        <taxon>Nocardiaceae</taxon>
        <taxon>Rhodococcus</taxon>
    </lineage>
</organism>
<dbReference type="PROSITE" id="PS50977">
    <property type="entry name" value="HTH_TETR_2"/>
    <property type="match status" value="1"/>
</dbReference>
<dbReference type="PANTHER" id="PTHR30055:SF238">
    <property type="entry name" value="MYCOFACTOCIN BIOSYNTHESIS TRANSCRIPTIONAL REGULATOR MFTR-RELATED"/>
    <property type="match status" value="1"/>
</dbReference>
<evidence type="ECO:0000256" key="5">
    <source>
        <dbReference type="SAM" id="MobiDB-lite"/>
    </source>
</evidence>
<reference evidence="7 8" key="1">
    <citation type="submission" date="2016-10" db="EMBL/GenBank/DDBJ databases">
        <authorList>
            <person name="de Groot N.N."/>
        </authorList>
    </citation>
    <scope>NUCLEOTIDE SEQUENCE [LARGE SCALE GENOMIC DNA]</scope>
    <source>
        <strain evidence="7 8">DSM 44892</strain>
    </source>
</reference>
<dbReference type="EMBL" id="FNDN01000003">
    <property type="protein sequence ID" value="SDH77369.1"/>
    <property type="molecule type" value="Genomic_DNA"/>
</dbReference>
<keyword evidence="3" id="KW-0804">Transcription</keyword>
<dbReference type="GO" id="GO:0003700">
    <property type="term" value="F:DNA-binding transcription factor activity"/>
    <property type="evidence" value="ECO:0007669"/>
    <property type="project" value="TreeGrafter"/>
</dbReference>
<keyword evidence="2 4" id="KW-0238">DNA-binding</keyword>
<dbReference type="InterPro" id="IPR001647">
    <property type="entry name" value="HTH_TetR"/>
</dbReference>
<dbReference type="InterPro" id="IPR009057">
    <property type="entry name" value="Homeodomain-like_sf"/>
</dbReference>